<dbReference type="NCBIfam" id="TIGR00500">
    <property type="entry name" value="met_pdase_I"/>
    <property type="match status" value="1"/>
</dbReference>
<dbReference type="Gene3D" id="3.90.230.10">
    <property type="entry name" value="Creatinase/methionine aminopeptidase superfamily"/>
    <property type="match status" value="1"/>
</dbReference>
<evidence type="ECO:0000256" key="2">
    <source>
        <dbReference type="ARBA" id="ARBA00022670"/>
    </source>
</evidence>
<evidence type="ECO:0000256" key="3">
    <source>
        <dbReference type="ARBA" id="ARBA00022723"/>
    </source>
</evidence>
<comment type="function">
    <text evidence="6">Cotranslationally removes the N-terminal methionine from nascent proteins. The N-terminal methionine is often cleaved when the second residue in the primary sequence is small and uncharged (Met-Ala-, Cys, Gly, Pro, Ser, Thr, or Val).</text>
</comment>
<feature type="binding site" evidence="5">
    <location>
        <position position="177"/>
    </location>
    <ligand>
        <name>a divalent metal cation</name>
        <dbReference type="ChEBI" id="CHEBI:60240"/>
        <label>1</label>
    </ligand>
</feature>
<dbReference type="InterPro" id="IPR036005">
    <property type="entry name" value="Creatinase/aminopeptidase-like"/>
</dbReference>
<evidence type="ECO:0000313" key="9">
    <source>
        <dbReference type="Proteomes" id="UP000594260"/>
    </source>
</evidence>
<dbReference type="InterPro" id="IPR001714">
    <property type="entry name" value="Pept_M24_MAP"/>
</dbReference>
<feature type="binding site" evidence="5">
    <location>
        <position position="304"/>
    </location>
    <ligand>
        <name>a divalent metal cation</name>
        <dbReference type="ChEBI" id="CHEBI:60240"/>
        <label>1</label>
    </ligand>
</feature>
<dbReference type="InterPro" id="IPR000994">
    <property type="entry name" value="Pept_M24"/>
</dbReference>
<dbReference type="GO" id="GO:0046872">
    <property type="term" value="F:metal ion binding"/>
    <property type="evidence" value="ECO:0007669"/>
    <property type="project" value="UniProtKB-UniRule"/>
</dbReference>
<dbReference type="HAMAP" id="MF_01974">
    <property type="entry name" value="MetAP_1"/>
    <property type="match status" value="1"/>
</dbReference>
<evidence type="ECO:0000256" key="6">
    <source>
        <dbReference type="RuleBase" id="RU003653"/>
    </source>
</evidence>
<dbReference type="CDD" id="cd01086">
    <property type="entry name" value="MetAP1"/>
    <property type="match status" value="1"/>
</dbReference>
<proteinExistence type="inferred from homology"/>
<keyword evidence="2 5" id="KW-0645">Protease</keyword>
<keyword evidence="4 5" id="KW-0378">Hydrolase</keyword>
<dbReference type="Pfam" id="PF00557">
    <property type="entry name" value="Peptidase_M24"/>
    <property type="match status" value="1"/>
</dbReference>
<dbReference type="PANTHER" id="PTHR43330:SF8">
    <property type="entry name" value="METHIONINE AMINOPEPTIDASE 1D, MITOCHONDRIAL"/>
    <property type="match status" value="1"/>
</dbReference>
<dbReference type="EnsemblMetazoa" id="XM_022793361">
    <property type="protein sequence ID" value="XP_022649096"/>
    <property type="gene ID" value="LOC111245248"/>
</dbReference>
<dbReference type="EnsemblMetazoa" id="XM_022793364">
    <property type="protein sequence ID" value="XP_022649099"/>
    <property type="gene ID" value="LOC111245248"/>
</dbReference>
<dbReference type="RefSeq" id="XP_022649099.1">
    <property type="nucleotide sequence ID" value="XM_022793364.1"/>
</dbReference>
<dbReference type="FunCoup" id="A0A7M7JAH1">
    <property type="interactions" value="144"/>
</dbReference>
<name>A0A7M7JAH1_VARDE</name>
<dbReference type="EnsemblMetazoa" id="XM_022793359">
    <property type="protein sequence ID" value="XP_022649094"/>
    <property type="gene ID" value="LOC111245248"/>
</dbReference>
<comment type="similarity">
    <text evidence="5">Belongs to the peptidase M24A family. Methionine aminopeptidase type 1 subfamily.</text>
</comment>
<dbReference type="SUPFAM" id="SSF55920">
    <property type="entry name" value="Creatinase/aminopeptidase"/>
    <property type="match status" value="1"/>
</dbReference>
<evidence type="ECO:0000313" key="8">
    <source>
        <dbReference type="EnsemblMetazoa" id="XP_022649096"/>
    </source>
</evidence>
<organism evidence="8 9">
    <name type="scientific">Varroa destructor</name>
    <name type="common">Honeybee mite</name>
    <dbReference type="NCBI Taxonomy" id="109461"/>
    <lineage>
        <taxon>Eukaryota</taxon>
        <taxon>Metazoa</taxon>
        <taxon>Ecdysozoa</taxon>
        <taxon>Arthropoda</taxon>
        <taxon>Chelicerata</taxon>
        <taxon>Arachnida</taxon>
        <taxon>Acari</taxon>
        <taxon>Parasitiformes</taxon>
        <taxon>Mesostigmata</taxon>
        <taxon>Gamasina</taxon>
        <taxon>Dermanyssoidea</taxon>
        <taxon>Varroidae</taxon>
        <taxon>Varroa</taxon>
    </lineage>
</organism>
<protein>
    <recommendedName>
        <fullName evidence="6">Methionine aminopeptidase</fullName>
        <ecNumber evidence="6">3.4.11.18</ecNumber>
    </recommendedName>
</protein>
<comment type="catalytic activity">
    <reaction evidence="5 6">
        <text>Release of N-terminal amino acids, preferentially methionine, from peptides and arylamides.</text>
        <dbReference type="EC" id="3.4.11.18"/>
    </reaction>
</comment>
<dbReference type="RefSeq" id="XP_022649096.1">
    <property type="nucleotide sequence ID" value="XM_022793361.1"/>
</dbReference>
<keyword evidence="9" id="KW-1185">Reference proteome</keyword>
<dbReference type="GO" id="GO:0006508">
    <property type="term" value="P:proteolysis"/>
    <property type="evidence" value="ECO:0007669"/>
    <property type="project" value="UniProtKB-KW"/>
</dbReference>
<evidence type="ECO:0000256" key="1">
    <source>
        <dbReference type="ARBA" id="ARBA00022438"/>
    </source>
</evidence>
<keyword evidence="1 5" id="KW-0031">Aminopeptidase</keyword>
<evidence type="ECO:0000256" key="4">
    <source>
        <dbReference type="ARBA" id="ARBA00022801"/>
    </source>
</evidence>
<dbReference type="AlphaFoldDB" id="A0A7M7JAH1"/>
<dbReference type="EC" id="3.4.11.18" evidence="6"/>
<dbReference type="RefSeq" id="XP_022649097.1">
    <property type="nucleotide sequence ID" value="XM_022793362.1"/>
</dbReference>
<dbReference type="RefSeq" id="XP_022649094.1">
    <property type="nucleotide sequence ID" value="XM_022793359.1"/>
</dbReference>
<feature type="domain" description="Peptidase M24" evidence="7">
    <location>
        <begin position="85"/>
        <end position="310"/>
    </location>
</feature>
<feature type="binding site" evidence="5">
    <location>
        <position position="149"/>
    </location>
    <ligand>
        <name>substrate</name>
    </ligand>
</feature>
<dbReference type="EnsemblMetazoa" id="XM_022793362">
    <property type="protein sequence ID" value="XP_022649097"/>
    <property type="gene ID" value="LOC111245248"/>
</dbReference>
<feature type="binding site" evidence="5">
    <location>
        <position position="240"/>
    </location>
    <ligand>
        <name>a divalent metal cation</name>
        <dbReference type="ChEBI" id="CHEBI:60240"/>
        <label>2</label>
        <note>catalytic</note>
    </ligand>
</feature>
<reference evidence="8" key="1">
    <citation type="submission" date="2021-01" db="UniProtKB">
        <authorList>
            <consortium name="EnsemblMetazoa"/>
        </authorList>
    </citation>
    <scope>IDENTIFICATION</scope>
</reference>
<dbReference type="OMA" id="SSKMYVM"/>
<feature type="binding site" evidence="5">
    <location>
        <position position="247"/>
    </location>
    <ligand>
        <name>substrate</name>
    </ligand>
</feature>
<dbReference type="InParanoid" id="A0A7M7JAH1"/>
<feature type="binding site" evidence="5">
    <location>
        <position position="273"/>
    </location>
    <ligand>
        <name>a divalent metal cation</name>
        <dbReference type="ChEBI" id="CHEBI:60240"/>
        <label>2</label>
        <note>catalytic</note>
    </ligand>
</feature>
<dbReference type="PRINTS" id="PR00599">
    <property type="entry name" value="MAPEPTIDASE"/>
</dbReference>
<sequence length="324" mass="35530">MLATVSLRASRSLNISRRRITSLTKDNSRRSQKKHLSYEIVIPAMVTAAQYVPSHISRPDYAQTGVVTEVPQKPDIKSRDQILRLTEACQLARQVLDRVGAHVQEGITTDELDKLAHALCIERGAYPSPLNYKWYPKSICTSVNNVACHGIPDTRRLKDGDIVSVDISVFFNGYHGDCAETYPVGMIDERGWNVIETAKYCLEAGIAVCRDGAKLSAIGEAIEKRAAESNCTVVPYFCGHGIGTYFHGPPNVLHFASDENSEVMRAGMAFTIEPVISEGGSEIVVLEDGWTAVSTDYSRSAQFEHTIVITPSSAEVLTSSSTDF</sequence>
<dbReference type="KEGG" id="vde:111245248"/>
<feature type="binding site" evidence="5">
    <location>
        <position position="304"/>
    </location>
    <ligand>
        <name>a divalent metal cation</name>
        <dbReference type="ChEBI" id="CHEBI:60240"/>
        <label>2</label>
        <note>catalytic</note>
    </ligand>
</feature>
<feature type="binding site" evidence="5">
    <location>
        <position position="166"/>
    </location>
    <ligand>
        <name>a divalent metal cation</name>
        <dbReference type="ChEBI" id="CHEBI:60240"/>
        <label>1</label>
    </ligand>
</feature>
<dbReference type="GO" id="GO:0070006">
    <property type="term" value="F:metalloaminopeptidase activity"/>
    <property type="evidence" value="ECO:0007669"/>
    <property type="project" value="UniProtKB-UniRule"/>
</dbReference>
<dbReference type="GO" id="GO:0004239">
    <property type="term" value="F:initiator methionyl aminopeptidase activity"/>
    <property type="evidence" value="ECO:0007669"/>
    <property type="project" value="UniProtKB-UniRule"/>
</dbReference>
<evidence type="ECO:0000259" key="7">
    <source>
        <dbReference type="Pfam" id="PF00557"/>
    </source>
</evidence>
<evidence type="ECO:0000256" key="5">
    <source>
        <dbReference type="HAMAP-Rule" id="MF_03174"/>
    </source>
</evidence>
<dbReference type="PANTHER" id="PTHR43330">
    <property type="entry name" value="METHIONINE AMINOPEPTIDASE"/>
    <property type="match status" value="1"/>
</dbReference>
<keyword evidence="3 5" id="KW-0479">Metal-binding</keyword>
<dbReference type="Proteomes" id="UP000594260">
    <property type="component" value="Unplaced"/>
</dbReference>
<comment type="cofactor">
    <cofactor evidence="5">
        <name>Co(2+)</name>
        <dbReference type="ChEBI" id="CHEBI:48828"/>
    </cofactor>
    <cofactor evidence="5">
        <name>Zn(2+)</name>
        <dbReference type="ChEBI" id="CHEBI:29105"/>
    </cofactor>
    <cofactor evidence="5">
        <name>Mn(2+)</name>
        <dbReference type="ChEBI" id="CHEBI:29035"/>
    </cofactor>
    <cofactor evidence="5">
        <name>Fe(2+)</name>
        <dbReference type="ChEBI" id="CHEBI:29033"/>
    </cofactor>
    <text evidence="5">Binds 2 divalent metal cations per subunit. Has a high-affinity and a low affinity metal-binding site. The true nature of the physiological cofactor is under debate. The enzyme is active with cobalt, zinc, manganese or divalent iron ions. Most likely, methionine aminopeptidases function as mononuclear Fe(2+)-metalloproteases under physiological conditions, and the catalytically relevant metal-binding site has been assigned to the histidine-containing high-affinity site.</text>
</comment>
<dbReference type="OrthoDB" id="3209743at2759"/>
<feature type="binding site" evidence="5">
    <location>
        <position position="177"/>
    </location>
    <ligand>
        <name>a divalent metal cation</name>
        <dbReference type="ChEBI" id="CHEBI:60240"/>
        <label>2</label>
        <note>catalytic</note>
    </ligand>
</feature>
<accession>A0A7M7JAH1</accession>
<dbReference type="InterPro" id="IPR002467">
    <property type="entry name" value="Pept_M24A_MAP1"/>
</dbReference>
<dbReference type="GeneID" id="111245248"/>
<dbReference type="PROSITE" id="PS00680">
    <property type="entry name" value="MAP_1"/>
    <property type="match status" value="1"/>
</dbReference>